<dbReference type="GO" id="GO:0030688">
    <property type="term" value="C:preribosome, small subunit precursor"/>
    <property type="evidence" value="ECO:0007669"/>
    <property type="project" value="TreeGrafter"/>
</dbReference>
<feature type="region of interest" description="Disordered" evidence="2">
    <location>
        <begin position="182"/>
        <end position="306"/>
    </location>
</feature>
<organism evidence="3 4">
    <name type="scientific">Apatococcus fuscideae</name>
    <dbReference type="NCBI Taxonomy" id="2026836"/>
    <lineage>
        <taxon>Eukaryota</taxon>
        <taxon>Viridiplantae</taxon>
        <taxon>Chlorophyta</taxon>
        <taxon>core chlorophytes</taxon>
        <taxon>Trebouxiophyceae</taxon>
        <taxon>Chlorellales</taxon>
        <taxon>Chlorellaceae</taxon>
        <taxon>Apatococcus</taxon>
    </lineage>
</organism>
<evidence type="ECO:0000313" key="3">
    <source>
        <dbReference type="EMBL" id="KAK9866558.1"/>
    </source>
</evidence>
<dbReference type="GO" id="GO:0000056">
    <property type="term" value="P:ribosomal small subunit export from nucleus"/>
    <property type="evidence" value="ECO:0007669"/>
    <property type="project" value="TreeGrafter"/>
</dbReference>
<feature type="compositionally biased region" description="Acidic residues" evidence="2">
    <location>
        <begin position="233"/>
        <end position="254"/>
    </location>
</feature>
<dbReference type="GO" id="GO:0042274">
    <property type="term" value="P:ribosomal small subunit biogenesis"/>
    <property type="evidence" value="ECO:0007669"/>
    <property type="project" value="InterPro"/>
</dbReference>
<feature type="region of interest" description="Disordered" evidence="2">
    <location>
        <begin position="463"/>
        <end position="510"/>
    </location>
</feature>
<dbReference type="AlphaFoldDB" id="A0AAW1TBD7"/>
<dbReference type="PANTHER" id="PTHR21531">
    <property type="entry name" value="LOW-TEMPERATURE VIABILITY PROTEIN LTV1-RELATED"/>
    <property type="match status" value="1"/>
</dbReference>
<accession>A0AAW1TBD7</accession>
<dbReference type="GO" id="GO:0005829">
    <property type="term" value="C:cytosol"/>
    <property type="evidence" value="ECO:0007669"/>
    <property type="project" value="TreeGrafter"/>
</dbReference>
<reference evidence="3 4" key="1">
    <citation type="journal article" date="2024" name="Nat. Commun.">
        <title>Phylogenomics reveals the evolutionary origins of lichenization in chlorophyte algae.</title>
        <authorList>
            <person name="Puginier C."/>
            <person name="Libourel C."/>
            <person name="Otte J."/>
            <person name="Skaloud P."/>
            <person name="Haon M."/>
            <person name="Grisel S."/>
            <person name="Petersen M."/>
            <person name="Berrin J.G."/>
            <person name="Delaux P.M."/>
            <person name="Dal Grande F."/>
            <person name="Keller J."/>
        </authorList>
    </citation>
    <scope>NUCLEOTIDE SEQUENCE [LARGE SCALE GENOMIC DNA]</scope>
    <source>
        <strain evidence="3 4">SAG 2523</strain>
    </source>
</reference>
<feature type="compositionally biased region" description="Basic and acidic residues" evidence="2">
    <location>
        <begin position="468"/>
        <end position="510"/>
    </location>
</feature>
<feature type="region of interest" description="Disordered" evidence="2">
    <location>
        <begin position="423"/>
        <end position="446"/>
    </location>
</feature>
<evidence type="ECO:0000256" key="1">
    <source>
        <dbReference type="ARBA" id="ARBA00009078"/>
    </source>
</evidence>
<evidence type="ECO:0000313" key="4">
    <source>
        <dbReference type="Proteomes" id="UP001485043"/>
    </source>
</evidence>
<feature type="region of interest" description="Disordered" evidence="2">
    <location>
        <begin position="54"/>
        <end position="80"/>
    </location>
</feature>
<feature type="compositionally biased region" description="Basic and acidic residues" evidence="2">
    <location>
        <begin position="362"/>
        <end position="386"/>
    </location>
</feature>
<evidence type="ECO:0008006" key="5">
    <source>
        <dbReference type="Google" id="ProtNLM"/>
    </source>
</evidence>
<feature type="compositionally biased region" description="Polar residues" evidence="2">
    <location>
        <begin position="423"/>
        <end position="434"/>
    </location>
</feature>
<comment type="similarity">
    <text evidence="1">Belongs to the LTV1 family.</text>
</comment>
<proteinExistence type="inferred from homology"/>
<sequence>MGRRKPFVDKKNSTTYNVIYREAAQDDEGAAERDWIEANKGVGVGRPDMDLLEERHHQESLQGRRYPAGPHGAASTEAAVPGPSVFVPASFEAPEVDRKVYDAHALSLNAARQKQPDKEEFSREVTAFSREARRLRQIREQELEEMQSFVTKFENVDDDDDATSQGLGDLLDDFVLSATAAPQAAQGDGAEVDEAGGREAASSHRRAAASTNDLHDDAGLVIRQQEGRHLNDDDNDADDDRFADADEDEDEDVLTEISSIDDAASSGSEAGAAAASKPSRARTGADTASVASTWRPERTDRHPNLSFIDERFEQLAFGYDSDQIGDLEEDPEEAQGCTDIGAYGNVLDQFLESFATTDHAHESGARYHTLAEEAPEEAARHRRDQDSGNEDEEAGPKPGTTSYLLEERQPEHWDCESVLTTRTNLDNHPGQISSGPGRPHSQRQPSAAYLERLARRNEAACQEAVEMPTERAKAREVEPRHKGESTDEKKERKAAVKDAKRAARANKKELRVKYKHEHCLNQKAAAGNLLAPAIAM</sequence>
<name>A0AAW1TBD7_9CHLO</name>
<dbReference type="EMBL" id="JALJOV010000152">
    <property type="protein sequence ID" value="KAK9866558.1"/>
    <property type="molecule type" value="Genomic_DNA"/>
</dbReference>
<dbReference type="Proteomes" id="UP001485043">
    <property type="component" value="Unassembled WGS sequence"/>
</dbReference>
<keyword evidence="4" id="KW-1185">Reference proteome</keyword>
<feature type="compositionally biased region" description="Low complexity" evidence="2">
    <location>
        <begin position="256"/>
        <end position="276"/>
    </location>
</feature>
<dbReference type="InterPro" id="IPR007307">
    <property type="entry name" value="Ltv1"/>
</dbReference>
<feature type="region of interest" description="Disordered" evidence="2">
    <location>
        <begin position="362"/>
        <end position="411"/>
    </location>
</feature>
<protein>
    <recommendedName>
        <fullName evidence="5">Protein LTV1 homolog</fullName>
    </recommendedName>
</protein>
<comment type="caution">
    <text evidence="3">The sequence shown here is derived from an EMBL/GenBank/DDBJ whole genome shotgun (WGS) entry which is preliminary data.</text>
</comment>
<gene>
    <name evidence="3" type="ORF">WJX84_006248</name>
</gene>
<evidence type="ECO:0000256" key="2">
    <source>
        <dbReference type="SAM" id="MobiDB-lite"/>
    </source>
</evidence>
<dbReference type="PANTHER" id="PTHR21531:SF0">
    <property type="entry name" value="PROTEIN LTV1 HOMOLOG"/>
    <property type="match status" value="1"/>
</dbReference>
<dbReference type="GO" id="GO:0005634">
    <property type="term" value="C:nucleus"/>
    <property type="evidence" value="ECO:0007669"/>
    <property type="project" value="TreeGrafter"/>
</dbReference>
<feature type="compositionally biased region" description="Basic and acidic residues" evidence="2">
    <location>
        <begin position="295"/>
        <end position="306"/>
    </location>
</feature>